<dbReference type="Pfam" id="PF04149">
    <property type="entry name" value="DUF397"/>
    <property type="match status" value="1"/>
</dbReference>
<dbReference type="RefSeq" id="WP_075022091.1">
    <property type="nucleotide sequence ID" value="NZ_FOVH01000008.1"/>
</dbReference>
<dbReference type="STRING" id="1993.SAMN04489713_10829"/>
<keyword evidence="3" id="KW-1185">Reference proteome</keyword>
<evidence type="ECO:0000259" key="1">
    <source>
        <dbReference type="Pfam" id="PF04149"/>
    </source>
</evidence>
<organism evidence="2 3">
    <name type="scientific">Actinomadura madurae</name>
    <dbReference type="NCBI Taxonomy" id="1993"/>
    <lineage>
        <taxon>Bacteria</taxon>
        <taxon>Bacillati</taxon>
        <taxon>Actinomycetota</taxon>
        <taxon>Actinomycetes</taxon>
        <taxon>Streptosporangiales</taxon>
        <taxon>Thermomonosporaceae</taxon>
        <taxon>Actinomadura</taxon>
    </lineage>
</organism>
<evidence type="ECO:0000313" key="2">
    <source>
        <dbReference type="EMBL" id="SFO63476.1"/>
    </source>
</evidence>
<evidence type="ECO:0000313" key="3">
    <source>
        <dbReference type="Proteomes" id="UP000183413"/>
    </source>
</evidence>
<reference evidence="2 3" key="1">
    <citation type="submission" date="2016-10" db="EMBL/GenBank/DDBJ databases">
        <authorList>
            <person name="de Groot N.N."/>
        </authorList>
    </citation>
    <scope>NUCLEOTIDE SEQUENCE [LARGE SCALE GENOMIC DNA]</scope>
    <source>
        <strain evidence="2 3">DSM 43067</strain>
    </source>
</reference>
<dbReference type="InParanoid" id="A0A1I5ITG9"/>
<dbReference type="AlphaFoldDB" id="A0A1I5ITG9"/>
<protein>
    <recommendedName>
        <fullName evidence="1">DUF397 domain-containing protein</fullName>
    </recommendedName>
</protein>
<dbReference type="InterPro" id="IPR007278">
    <property type="entry name" value="DUF397"/>
</dbReference>
<accession>A0A1I5ITG9</accession>
<feature type="domain" description="DUF397" evidence="1">
    <location>
        <begin position="7"/>
        <end position="60"/>
    </location>
</feature>
<proteinExistence type="predicted"/>
<sequence length="64" mass="7145">MTKQHISWRKSSHSEADGNCVEIARSAADTISVRDSKQAQNSPVLEFSPHEWTAFTQALRSIDS</sequence>
<name>A0A1I5ITG9_9ACTN</name>
<dbReference type="OrthoDB" id="4299240at2"/>
<dbReference type="Proteomes" id="UP000183413">
    <property type="component" value="Unassembled WGS sequence"/>
</dbReference>
<dbReference type="EMBL" id="FOVH01000008">
    <property type="protein sequence ID" value="SFO63476.1"/>
    <property type="molecule type" value="Genomic_DNA"/>
</dbReference>
<gene>
    <name evidence="2" type="ORF">SAMN04489713_10829</name>
</gene>